<accession>A0A0K8NX60</accession>
<dbReference type="STRING" id="1547922.ISF6_0357"/>
<dbReference type="PANTHER" id="PTHR35566">
    <property type="entry name" value="BLR3599 PROTEIN"/>
    <property type="match status" value="1"/>
</dbReference>
<proteinExistence type="predicted"/>
<dbReference type="EMBL" id="BBYR01000011">
    <property type="protein sequence ID" value="GAP34874.1"/>
    <property type="molecule type" value="Genomic_DNA"/>
</dbReference>
<name>A0A0K8NX60_PISS1</name>
<reference evidence="2" key="1">
    <citation type="submission" date="2015-07" db="EMBL/GenBank/DDBJ databases">
        <title>Discovery of a poly(ethylene terephthalate assimilation.</title>
        <authorList>
            <person name="Yoshida S."/>
            <person name="Hiraga K."/>
            <person name="Takehana T."/>
            <person name="Taniguchi I."/>
            <person name="Yamaji H."/>
            <person name="Maeda Y."/>
            <person name="Toyohara K."/>
            <person name="Miyamoto K."/>
            <person name="Kimura Y."/>
            <person name="Oda K."/>
        </authorList>
    </citation>
    <scope>NUCLEOTIDE SEQUENCE [LARGE SCALE GENOMIC DNA]</scope>
    <source>
        <strain evidence="2">NBRC 110686 / TISTR 2288 / 201-F6</strain>
    </source>
</reference>
<protein>
    <submittedName>
        <fullName evidence="1">Uncharacterized protein ImpJ/VasE</fullName>
    </submittedName>
</protein>
<dbReference type="OrthoDB" id="9775333at2"/>
<dbReference type="RefSeq" id="WP_054018969.1">
    <property type="nucleotide sequence ID" value="NZ_BBYR01000011.1"/>
</dbReference>
<reference evidence="1 2" key="2">
    <citation type="journal article" date="2016" name="Science">
        <title>A bacterium that degrades and assimilates poly(ethylene terephthalate).</title>
        <authorList>
            <person name="Yoshida S."/>
            <person name="Hiraga K."/>
            <person name="Takehana T."/>
            <person name="Taniguchi I."/>
            <person name="Yamaji H."/>
            <person name="Maeda Y."/>
            <person name="Toyohara K."/>
            <person name="Miyamoto K."/>
            <person name="Kimura Y."/>
            <person name="Oda K."/>
        </authorList>
    </citation>
    <scope>NUCLEOTIDE SEQUENCE [LARGE SCALE GENOMIC DNA]</scope>
    <source>
        <strain evidence="2">NBRC 110686 / TISTR 2288 / 201-F6</strain>
    </source>
</reference>
<evidence type="ECO:0000313" key="1">
    <source>
        <dbReference type="EMBL" id="GAP34874.1"/>
    </source>
</evidence>
<dbReference type="NCBIfam" id="TIGR03353">
    <property type="entry name" value="VI_chp_4"/>
    <property type="match status" value="1"/>
</dbReference>
<dbReference type="PANTHER" id="PTHR35566:SF1">
    <property type="entry name" value="TYPE VI SECRETION SYSTEM BASEPLATE COMPONENT TSSK1"/>
    <property type="match status" value="1"/>
</dbReference>
<organism evidence="1 2">
    <name type="scientific">Piscinibacter sakaiensis</name>
    <name type="common">Ideonella sakaiensis</name>
    <dbReference type="NCBI Taxonomy" id="1547922"/>
    <lineage>
        <taxon>Bacteria</taxon>
        <taxon>Pseudomonadati</taxon>
        <taxon>Pseudomonadota</taxon>
        <taxon>Betaproteobacteria</taxon>
        <taxon>Burkholderiales</taxon>
        <taxon>Sphaerotilaceae</taxon>
        <taxon>Piscinibacter</taxon>
    </lineage>
</organism>
<comment type="caution">
    <text evidence="1">The sequence shown here is derived from an EMBL/GenBank/DDBJ whole genome shotgun (WGS) entry which is preliminary data.</text>
</comment>
<keyword evidence="2" id="KW-1185">Reference proteome</keyword>
<dbReference type="Pfam" id="PF05936">
    <property type="entry name" value="T6SS_VasE"/>
    <property type="match status" value="1"/>
</dbReference>
<sequence length="445" mass="50167">MSRNRVIWSEGLFLRPQHFQQMERSVERLVQTRTAGALAHPWGFSRLVIDEEALKIGRISIREAAGVLPDGTPFTIPGESPAPPPYEVPTDLKDAQIYLALPAWRAGMPEFAIDDGPQATLARYVGSDQPVEDAVLGAQEPAEMLLGRLNLRYVSEDDPREAFCTMGLVRVVERRSTGVVVLDDSYIPPMLETAGDRHLREYLEEARNLIRHRAEALAGRLNQGNQKGVGEISEFLMLQIANRFDPWLTHLTRRETLHPEALYTALLQVAGELATFSARRKRRATDYPAYRHDDLRASFEPLMADLRDLLTEVINPNAINIPLQERAKGLYTGLIPDLELIRSASFIMVVNAQIASEALRQRLPREVKIGPAEKIRDMVMSHLPGITVQPLPMAPPSLPFYAGYTYFELDRRSEFWKMLENGKLLALHIAGEFPGLHMELWALRA</sequence>
<gene>
    <name evidence="1" type="ORF">ISF6_0357</name>
</gene>
<dbReference type="InterPro" id="IPR010263">
    <property type="entry name" value="T6SS_TssK"/>
</dbReference>
<evidence type="ECO:0000313" key="2">
    <source>
        <dbReference type="Proteomes" id="UP000037660"/>
    </source>
</evidence>
<dbReference type="Proteomes" id="UP000037660">
    <property type="component" value="Unassembled WGS sequence"/>
</dbReference>
<dbReference type="AlphaFoldDB" id="A0A0K8NX60"/>